<dbReference type="EMBL" id="VCDI01000001">
    <property type="protein sequence ID" value="TLU74627.1"/>
    <property type="molecule type" value="Genomic_DNA"/>
</dbReference>
<dbReference type="GO" id="GO:0032259">
    <property type="term" value="P:methylation"/>
    <property type="evidence" value="ECO:0007669"/>
    <property type="project" value="UniProtKB-KW"/>
</dbReference>
<dbReference type="GO" id="GO:0061542">
    <property type="term" value="F:3-demethylubiquinol 3-O-methyltransferase activity"/>
    <property type="evidence" value="ECO:0007669"/>
    <property type="project" value="UniProtKB-UniRule"/>
</dbReference>
<comment type="pathway">
    <text evidence="5">Cofactor biosynthesis; ubiquinone biosynthesis.</text>
</comment>
<keyword evidence="1 5" id="KW-0489">Methyltransferase</keyword>
<dbReference type="NCBIfam" id="TIGR01983">
    <property type="entry name" value="UbiG"/>
    <property type="match status" value="1"/>
</dbReference>
<dbReference type="OrthoDB" id="9801538at2"/>
<gene>
    <name evidence="5 6" type="primary">ubiG</name>
    <name evidence="6" type="ORF">FE263_01530</name>
</gene>
<dbReference type="HAMAP" id="MF_00472">
    <property type="entry name" value="UbiG"/>
    <property type="match status" value="1"/>
</dbReference>
<sequence>MQATSTTPAGSSISTQEIARFDALASRWWDPDGPMRPLHRMNPLRVGWIDRRLRRRAGTRLRVLDLGCGAGLASEALAALGHDVLGVDAAPEAITAARAHQATHPAAAHAGTLSYRCSSAEALLQEGERFDAVIALEVIEHVAEPDGFLDLLRGLLRPDGVIVISTLNRTLRSLATAKIGAEYVLRLLPAGTHDWRRFVTPAELGRSAHAAGLRVADLAGMVPGPQGWRESRDTAVNYIALLESQ</sequence>
<keyword evidence="4 5" id="KW-0949">S-adenosyl-L-methionine</keyword>
<feature type="binding site" evidence="5">
    <location>
        <position position="45"/>
    </location>
    <ligand>
        <name>S-adenosyl-L-methionine</name>
        <dbReference type="ChEBI" id="CHEBI:59789"/>
    </ligand>
</feature>
<keyword evidence="2 5" id="KW-0808">Transferase</keyword>
<reference evidence="6 7" key="1">
    <citation type="submission" date="2019-05" db="EMBL/GenBank/DDBJ databases">
        <authorList>
            <person name="Pankratov T."/>
            <person name="Grouzdev D."/>
        </authorList>
    </citation>
    <scope>NUCLEOTIDE SEQUENCE [LARGE SCALE GENOMIC DNA]</scope>
    <source>
        <strain evidence="6 7">KEBCLARHB70R</strain>
    </source>
</reference>
<dbReference type="PANTHER" id="PTHR43464:SF19">
    <property type="entry name" value="UBIQUINONE BIOSYNTHESIS O-METHYLTRANSFERASE, MITOCHONDRIAL"/>
    <property type="match status" value="1"/>
</dbReference>
<comment type="catalytic activity">
    <reaction evidence="5">
        <text>a 3-(all-trans-polyprenyl)benzene-1,2-diol + S-adenosyl-L-methionine = a 2-methoxy-6-(all-trans-polyprenyl)phenol + S-adenosyl-L-homocysteine + H(+)</text>
        <dbReference type="Rhea" id="RHEA:31411"/>
        <dbReference type="Rhea" id="RHEA-COMP:9550"/>
        <dbReference type="Rhea" id="RHEA-COMP:9551"/>
        <dbReference type="ChEBI" id="CHEBI:15378"/>
        <dbReference type="ChEBI" id="CHEBI:57856"/>
        <dbReference type="ChEBI" id="CHEBI:59789"/>
        <dbReference type="ChEBI" id="CHEBI:62729"/>
        <dbReference type="ChEBI" id="CHEBI:62731"/>
        <dbReference type="EC" id="2.1.1.222"/>
    </reaction>
</comment>
<dbReference type="CDD" id="cd02440">
    <property type="entry name" value="AdoMet_MTases"/>
    <property type="match status" value="1"/>
</dbReference>
<feature type="binding site" evidence="5">
    <location>
        <position position="136"/>
    </location>
    <ligand>
        <name>S-adenosyl-L-methionine</name>
        <dbReference type="ChEBI" id="CHEBI:59789"/>
    </ligand>
</feature>
<dbReference type="AlphaFoldDB" id="A0A5R9JDJ3"/>
<evidence type="ECO:0000256" key="5">
    <source>
        <dbReference type="HAMAP-Rule" id="MF_00472"/>
    </source>
</evidence>
<evidence type="ECO:0000256" key="3">
    <source>
        <dbReference type="ARBA" id="ARBA00022688"/>
    </source>
</evidence>
<evidence type="ECO:0000256" key="1">
    <source>
        <dbReference type="ARBA" id="ARBA00022603"/>
    </source>
</evidence>
<feature type="binding site" evidence="5">
    <location>
        <position position="88"/>
    </location>
    <ligand>
        <name>S-adenosyl-L-methionine</name>
        <dbReference type="ChEBI" id="CHEBI:59789"/>
    </ligand>
</feature>
<dbReference type="EC" id="2.1.1.64" evidence="5"/>
<evidence type="ECO:0000256" key="2">
    <source>
        <dbReference type="ARBA" id="ARBA00022679"/>
    </source>
</evidence>
<dbReference type="Proteomes" id="UP000305654">
    <property type="component" value="Unassembled WGS sequence"/>
</dbReference>
<dbReference type="InterPro" id="IPR010233">
    <property type="entry name" value="UbiG_MeTrfase"/>
</dbReference>
<name>A0A5R9JDJ3_9PROT</name>
<evidence type="ECO:0000313" key="6">
    <source>
        <dbReference type="EMBL" id="TLU74627.1"/>
    </source>
</evidence>
<organism evidence="6 7">
    <name type="scientific">Lichenicoccus roseus</name>
    <dbReference type="NCBI Taxonomy" id="2683649"/>
    <lineage>
        <taxon>Bacteria</taxon>
        <taxon>Pseudomonadati</taxon>
        <taxon>Pseudomonadota</taxon>
        <taxon>Alphaproteobacteria</taxon>
        <taxon>Acetobacterales</taxon>
        <taxon>Acetobacteraceae</taxon>
        <taxon>Lichenicoccus</taxon>
    </lineage>
</organism>
<comment type="caution">
    <text evidence="6">The sequence shown here is derived from an EMBL/GenBank/DDBJ whole genome shotgun (WGS) entry which is preliminary data.</text>
</comment>
<dbReference type="GO" id="GO:0010420">
    <property type="term" value="F:polyprenyldihydroxybenzoate methyltransferase activity"/>
    <property type="evidence" value="ECO:0007669"/>
    <property type="project" value="InterPro"/>
</dbReference>
<dbReference type="PANTHER" id="PTHR43464">
    <property type="entry name" value="METHYLTRANSFERASE"/>
    <property type="match status" value="1"/>
</dbReference>
<comment type="similarity">
    <text evidence="5">Belongs to the methyltransferase superfamily. UbiG/COQ3 family.</text>
</comment>
<dbReference type="EC" id="2.1.1.222" evidence="5"/>
<evidence type="ECO:0000256" key="4">
    <source>
        <dbReference type="ARBA" id="ARBA00022691"/>
    </source>
</evidence>
<protein>
    <recommendedName>
        <fullName evidence="5">Ubiquinone biosynthesis O-methyltransferase</fullName>
    </recommendedName>
    <alternativeName>
        <fullName evidence="5">2-polyprenyl-6-hydroxyphenol methylase</fullName>
        <ecNumber evidence="5">2.1.1.222</ecNumber>
    </alternativeName>
    <alternativeName>
        <fullName evidence="5">3-demethylubiquinone 3-O-methyltransferase</fullName>
        <ecNumber evidence="5">2.1.1.64</ecNumber>
    </alternativeName>
</protein>
<comment type="function">
    <text evidence="5">O-methyltransferase that catalyzes the 2 O-methylation steps in the ubiquinone biosynthetic pathway.</text>
</comment>
<dbReference type="UniPathway" id="UPA00232"/>
<feature type="binding site" evidence="5">
    <location>
        <position position="67"/>
    </location>
    <ligand>
        <name>S-adenosyl-L-methionine</name>
        <dbReference type="ChEBI" id="CHEBI:59789"/>
    </ligand>
</feature>
<keyword evidence="3 5" id="KW-0831">Ubiquinone biosynthesis</keyword>
<evidence type="ECO:0000313" key="7">
    <source>
        <dbReference type="Proteomes" id="UP000305654"/>
    </source>
</evidence>
<dbReference type="Gene3D" id="3.40.50.150">
    <property type="entry name" value="Vaccinia Virus protein VP39"/>
    <property type="match status" value="1"/>
</dbReference>
<keyword evidence="7" id="KW-1185">Reference proteome</keyword>
<dbReference type="Pfam" id="PF13489">
    <property type="entry name" value="Methyltransf_23"/>
    <property type="match status" value="1"/>
</dbReference>
<proteinExistence type="inferred from homology"/>
<dbReference type="InterPro" id="IPR029063">
    <property type="entry name" value="SAM-dependent_MTases_sf"/>
</dbReference>
<comment type="catalytic activity">
    <reaction evidence="5">
        <text>a 3-demethylubiquinol + S-adenosyl-L-methionine = a ubiquinol + S-adenosyl-L-homocysteine + H(+)</text>
        <dbReference type="Rhea" id="RHEA:44380"/>
        <dbReference type="Rhea" id="RHEA-COMP:9566"/>
        <dbReference type="Rhea" id="RHEA-COMP:10914"/>
        <dbReference type="ChEBI" id="CHEBI:15378"/>
        <dbReference type="ChEBI" id="CHEBI:17976"/>
        <dbReference type="ChEBI" id="CHEBI:57856"/>
        <dbReference type="ChEBI" id="CHEBI:59789"/>
        <dbReference type="ChEBI" id="CHEBI:84422"/>
        <dbReference type="EC" id="2.1.1.64"/>
    </reaction>
</comment>
<dbReference type="GO" id="GO:0102208">
    <property type="term" value="F:2-polyprenyl-6-hydroxyphenol methylase activity"/>
    <property type="evidence" value="ECO:0007669"/>
    <property type="project" value="UniProtKB-EC"/>
</dbReference>
<dbReference type="SUPFAM" id="SSF53335">
    <property type="entry name" value="S-adenosyl-L-methionine-dependent methyltransferases"/>
    <property type="match status" value="1"/>
</dbReference>
<accession>A0A5R9JDJ3</accession>